<evidence type="ECO:0008006" key="4">
    <source>
        <dbReference type="Google" id="ProtNLM"/>
    </source>
</evidence>
<gene>
    <name evidence="2" type="ORF">ETSY1_03690</name>
</gene>
<keyword evidence="1" id="KW-0812">Transmembrane</keyword>
<evidence type="ECO:0000313" key="3">
    <source>
        <dbReference type="Proteomes" id="UP000019141"/>
    </source>
</evidence>
<organism evidence="2 3">
    <name type="scientific">Entotheonella factor</name>
    <dbReference type="NCBI Taxonomy" id="1429438"/>
    <lineage>
        <taxon>Bacteria</taxon>
        <taxon>Pseudomonadati</taxon>
        <taxon>Nitrospinota/Tectimicrobiota group</taxon>
        <taxon>Candidatus Tectimicrobiota</taxon>
        <taxon>Candidatus Entotheonellia</taxon>
        <taxon>Candidatus Entotheonellales</taxon>
        <taxon>Candidatus Entotheonellaceae</taxon>
        <taxon>Candidatus Entotheonella</taxon>
    </lineage>
</organism>
<protein>
    <recommendedName>
        <fullName evidence="4">AsmA-like C-terminal domain-containing protein</fullName>
    </recommendedName>
</protein>
<feature type="transmembrane region" description="Helical" evidence="1">
    <location>
        <begin position="7"/>
        <end position="29"/>
    </location>
</feature>
<keyword evidence="1" id="KW-0472">Membrane</keyword>
<dbReference type="GO" id="GO:0005886">
    <property type="term" value="C:plasma membrane"/>
    <property type="evidence" value="ECO:0007669"/>
    <property type="project" value="TreeGrafter"/>
</dbReference>
<reference evidence="2 3" key="1">
    <citation type="journal article" date="2014" name="Nature">
        <title>An environmental bacterial taxon with a large and distinct metabolic repertoire.</title>
        <authorList>
            <person name="Wilson M.C."/>
            <person name="Mori T."/>
            <person name="Ruckert C."/>
            <person name="Uria A.R."/>
            <person name="Helf M.J."/>
            <person name="Takada K."/>
            <person name="Gernert C."/>
            <person name="Steffens U.A."/>
            <person name="Heycke N."/>
            <person name="Schmitt S."/>
            <person name="Rinke C."/>
            <person name="Helfrich E.J."/>
            <person name="Brachmann A.O."/>
            <person name="Gurgui C."/>
            <person name="Wakimoto T."/>
            <person name="Kracht M."/>
            <person name="Crusemann M."/>
            <person name="Hentschel U."/>
            <person name="Abe I."/>
            <person name="Matsunaga S."/>
            <person name="Kalinowski J."/>
            <person name="Takeyama H."/>
            <person name="Piel J."/>
        </authorList>
    </citation>
    <scope>NUCLEOTIDE SEQUENCE [LARGE SCALE GENOMIC DNA]</scope>
    <source>
        <strain evidence="3">TSY1</strain>
    </source>
</reference>
<dbReference type="EMBL" id="AZHW01000146">
    <property type="protein sequence ID" value="ETX02407.1"/>
    <property type="molecule type" value="Genomic_DNA"/>
</dbReference>
<comment type="caution">
    <text evidence="2">The sequence shown here is derived from an EMBL/GenBank/DDBJ whole genome shotgun (WGS) entry which is preliminary data.</text>
</comment>
<dbReference type="PANTHER" id="PTHR30441">
    <property type="entry name" value="DUF748 DOMAIN-CONTAINING PROTEIN"/>
    <property type="match status" value="1"/>
</dbReference>
<dbReference type="AlphaFoldDB" id="W4LYG2"/>
<dbReference type="PANTHER" id="PTHR30441:SF4">
    <property type="entry name" value="PROTEIN ASMA"/>
    <property type="match status" value="1"/>
</dbReference>
<accession>W4LYG2</accession>
<sequence length="1118" mass="123265">MKRWRRIILITAVALMVLVLGLTGTLIWLQSSGRLTRYAQELVQEHSGQNLSFESVAFASWNTVALTNVRLQQTLPGWALEVFCPRVEARYTLQGLRRRQVASVRLIEPIVHLQTRETPVTSNTGGETPTVIALPVRHIQIRHAALHVEHGGVPYTFRPLEVTVRQMSAQQVRVEAQANFDDHTAHVRLKGRVSLDLARPTGTFDISLDQIDVTRLTAKGLLPPSWGLTKGTLKAVASQVELRGQAVQGSLNIHLEHGQGDIAAVTVQDVTMAADTTFEANLANRMVSLKGPMQLQTSKLLQASSGLVATQLTAQLPLQLTYTPAQWHIHTDLQLQGEQLQLAAAGGVQLKQLSQTASIDAKSTPQGWSIKGELAFDASNASIASMQLKQVRGKTPITLTATPKQWKSRIDLSLQSQALRAHNAFQLRQLSSRIPLDIDMPSASLRIKGTVGIEAQKLHIGVAQPNADGLAFERVQGQLPIHFTSNALRLHDVHIQAKTVRWQPGNSPITSPLDLRTSANIHVQRQQAKAENLVLNLPNLGRIEGRGTWQWATGTAQDVHLSVEPASLETIWPHVAAQLPAPYPTWLISGRTQIDLSATHTVWRHGAPTQPLSIDWRFSDVAFSSPEGDYAGENINGQLQANVSLTPNWRPASVQASFNLKPFALLIGSFFPELEQHNITSAVTLNTAYDPQTGRVDLKVDSQFGPLGRLSIEGKLDTSQALSQAHVTCRLRQINVTKTWQTFMPEGLRQANRPPTMQGRLNADLQLRGTRDKARVQGGLQLAAFHLQTGSLALRNLSLQLPVDVRYPLPTSLPNLDALPASAYGQLRLDHLQLGSLQLPGLTTSLAVRSDSLIFQKNIEATLLKGVLHIQDLVAYHMLQPQRQLQLQMRLRSLNLQHLQRGNTALPIAGQVDADFSRLHFQHGRLQTEGSLQLRVAGGRIRVYDVAGWDLLSQIPSIRSSLKTENPLSLYELTKIYPIGEIGGTLHVTVDDLTITAGEPAAFVLHFRVQRKGGEAREISLRALNNLVFTTGSAQAVSSFTNNLRYRRFGAEIVLQHDTLRLRGLYKDRKGIEYFMRAPALGGGVSIVNRTPQNGIPFRQFVQRLKATVLEGPNVRIK</sequence>
<dbReference type="GO" id="GO:0090313">
    <property type="term" value="P:regulation of protein targeting to membrane"/>
    <property type="evidence" value="ECO:0007669"/>
    <property type="project" value="TreeGrafter"/>
</dbReference>
<keyword evidence="3" id="KW-1185">Reference proteome</keyword>
<proteinExistence type="predicted"/>
<dbReference type="InterPro" id="IPR052894">
    <property type="entry name" value="AsmA-related"/>
</dbReference>
<name>W4LYG2_ENTF1</name>
<evidence type="ECO:0000256" key="1">
    <source>
        <dbReference type="SAM" id="Phobius"/>
    </source>
</evidence>
<dbReference type="HOGENOM" id="CLU_280705_0_0_7"/>
<keyword evidence="1" id="KW-1133">Transmembrane helix</keyword>
<dbReference type="Proteomes" id="UP000019141">
    <property type="component" value="Unassembled WGS sequence"/>
</dbReference>
<evidence type="ECO:0000313" key="2">
    <source>
        <dbReference type="EMBL" id="ETX02407.1"/>
    </source>
</evidence>